<reference evidence="2 3" key="1">
    <citation type="submission" date="2024-02" db="EMBL/GenBank/DDBJ databases">
        <authorList>
            <person name="Chen Y."/>
            <person name="Shah S."/>
            <person name="Dougan E. K."/>
            <person name="Thang M."/>
            <person name="Chan C."/>
        </authorList>
    </citation>
    <scope>NUCLEOTIDE SEQUENCE [LARGE SCALE GENOMIC DNA]</scope>
</reference>
<protein>
    <submittedName>
        <fullName evidence="2">Uncharacterized protein</fullName>
    </submittedName>
</protein>
<keyword evidence="3" id="KW-1185">Reference proteome</keyword>
<keyword evidence="1" id="KW-0732">Signal</keyword>
<evidence type="ECO:0000313" key="3">
    <source>
        <dbReference type="Proteomes" id="UP001642464"/>
    </source>
</evidence>
<name>A0ABP0M7N7_9DINO</name>
<gene>
    <name evidence="2" type="ORF">SCF082_LOCUS26595</name>
</gene>
<dbReference type="EMBL" id="CAXAMM010020224">
    <property type="protein sequence ID" value="CAK9047489.1"/>
    <property type="molecule type" value="Genomic_DNA"/>
</dbReference>
<dbReference type="Proteomes" id="UP001642464">
    <property type="component" value="Unassembled WGS sequence"/>
</dbReference>
<evidence type="ECO:0000256" key="1">
    <source>
        <dbReference type="SAM" id="SignalP"/>
    </source>
</evidence>
<feature type="signal peptide" evidence="1">
    <location>
        <begin position="1"/>
        <end position="22"/>
    </location>
</feature>
<organism evidence="2 3">
    <name type="scientific">Durusdinium trenchii</name>
    <dbReference type="NCBI Taxonomy" id="1381693"/>
    <lineage>
        <taxon>Eukaryota</taxon>
        <taxon>Sar</taxon>
        <taxon>Alveolata</taxon>
        <taxon>Dinophyceae</taxon>
        <taxon>Suessiales</taxon>
        <taxon>Symbiodiniaceae</taxon>
        <taxon>Durusdinium</taxon>
    </lineage>
</organism>
<comment type="caution">
    <text evidence="2">The sequence shown here is derived from an EMBL/GenBank/DDBJ whole genome shotgun (WGS) entry which is preliminary data.</text>
</comment>
<proteinExistence type="predicted"/>
<sequence>MFALRCPKVLITIVLLISWLEPFEFQGGQWDMVDLFAGVARISRLGRAHGKKCAAMDIGYHENRRVFDINEEPGFVLAVMTILEGTYEEVFACLGVCCSSWVSTSRGSTHRSWILPMGWQGYQTVEAANKMVSRTVLIVMVILAMRGVWLLEQPSSSLIMRHDRFVEFQDLMQALQMRFFRQSFWMRALGHQTAKRTLLWSNTAWLVDFDLGRLARDKLRGEVQTTDRYKSRDGRSRWKGNKNLKSTQTLGWALTTFVCARARIFLCSNDVNGS</sequence>
<accession>A0ABP0M7N7</accession>
<evidence type="ECO:0000313" key="2">
    <source>
        <dbReference type="EMBL" id="CAK9047489.1"/>
    </source>
</evidence>
<feature type="chain" id="PRO_5046258141" evidence="1">
    <location>
        <begin position="23"/>
        <end position="274"/>
    </location>
</feature>